<sequence>MTIVNTHQSEAWNGYEGTHWADHHDRYDALNSGFNDHLLQFAGDGDQVLDIGCGNGQVTRLAARRARGATGVDLSTPMLSTARALAAAEGIANIDFQQGDAQIHPFPAESYDLAISRFGIMFFADPVTAFANIARALRPGGRVAFLCMRDLADNDLRSVFAAMAEHLPPAPASPDGTSPASLSDPARIHEIFTAAGYTEVAATPVEAEQVWGRDAQDAADFLAAWGPTRFHLSHADPAAAARATAALVPALAPYERDGAVRLRGAAYLITAVRP</sequence>
<gene>
    <name evidence="2" type="ORF">GCM10012278_30450</name>
</gene>
<keyword evidence="2" id="KW-0808">Transferase</keyword>
<evidence type="ECO:0000259" key="1">
    <source>
        <dbReference type="Pfam" id="PF08241"/>
    </source>
</evidence>
<dbReference type="RefSeq" id="WP_225277319.1">
    <property type="nucleotide sequence ID" value="NZ_BMNK01000004.1"/>
</dbReference>
<accession>A0A918E4D8</accession>
<dbReference type="CDD" id="cd02440">
    <property type="entry name" value="AdoMet_MTases"/>
    <property type="match status" value="1"/>
</dbReference>
<proteinExistence type="predicted"/>
<dbReference type="Pfam" id="PF08241">
    <property type="entry name" value="Methyltransf_11"/>
    <property type="match status" value="1"/>
</dbReference>
<dbReference type="Gene3D" id="3.40.50.150">
    <property type="entry name" value="Vaccinia Virus protein VP39"/>
    <property type="match status" value="1"/>
</dbReference>
<comment type="caution">
    <text evidence="2">The sequence shown here is derived from an EMBL/GenBank/DDBJ whole genome shotgun (WGS) entry which is preliminary data.</text>
</comment>
<dbReference type="InterPro" id="IPR029063">
    <property type="entry name" value="SAM-dependent_MTases_sf"/>
</dbReference>
<dbReference type="GO" id="GO:0008757">
    <property type="term" value="F:S-adenosylmethionine-dependent methyltransferase activity"/>
    <property type="evidence" value="ECO:0007669"/>
    <property type="project" value="InterPro"/>
</dbReference>
<protein>
    <submittedName>
        <fullName evidence="2">Methyltransferase</fullName>
    </submittedName>
</protein>
<dbReference type="SUPFAM" id="SSF53335">
    <property type="entry name" value="S-adenosyl-L-methionine-dependent methyltransferases"/>
    <property type="match status" value="1"/>
</dbReference>
<dbReference type="AlphaFoldDB" id="A0A918E4D8"/>
<dbReference type="GO" id="GO:0032259">
    <property type="term" value="P:methylation"/>
    <property type="evidence" value="ECO:0007669"/>
    <property type="project" value="UniProtKB-KW"/>
</dbReference>
<keyword evidence="3" id="KW-1185">Reference proteome</keyword>
<dbReference type="Proteomes" id="UP000660745">
    <property type="component" value="Unassembled WGS sequence"/>
</dbReference>
<dbReference type="PANTHER" id="PTHR43591">
    <property type="entry name" value="METHYLTRANSFERASE"/>
    <property type="match status" value="1"/>
</dbReference>
<evidence type="ECO:0000313" key="2">
    <source>
        <dbReference type="EMBL" id="GGP06517.1"/>
    </source>
</evidence>
<reference evidence="2" key="1">
    <citation type="journal article" date="2014" name="Int. J. Syst. Evol. Microbiol.">
        <title>Complete genome sequence of Corynebacterium casei LMG S-19264T (=DSM 44701T), isolated from a smear-ripened cheese.</title>
        <authorList>
            <consortium name="US DOE Joint Genome Institute (JGI-PGF)"/>
            <person name="Walter F."/>
            <person name="Albersmeier A."/>
            <person name="Kalinowski J."/>
            <person name="Ruckert C."/>
        </authorList>
    </citation>
    <scope>NUCLEOTIDE SEQUENCE</scope>
    <source>
        <strain evidence="2">CGMCC 4.7430</strain>
    </source>
</reference>
<feature type="domain" description="Methyltransferase type 11" evidence="1">
    <location>
        <begin position="49"/>
        <end position="145"/>
    </location>
</feature>
<evidence type="ECO:0000313" key="3">
    <source>
        <dbReference type="Proteomes" id="UP000660745"/>
    </source>
</evidence>
<keyword evidence="2" id="KW-0489">Methyltransferase</keyword>
<name>A0A918E4D8_9ACTN</name>
<dbReference type="InterPro" id="IPR013216">
    <property type="entry name" value="Methyltransf_11"/>
</dbReference>
<dbReference type="EMBL" id="BMNK01000004">
    <property type="protein sequence ID" value="GGP06517.1"/>
    <property type="molecule type" value="Genomic_DNA"/>
</dbReference>
<organism evidence="2 3">
    <name type="scientific">Nonomuraea glycinis</name>
    <dbReference type="NCBI Taxonomy" id="2047744"/>
    <lineage>
        <taxon>Bacteria</taxon>
        <taxon>Bacillati</taxon>
        <taxon>Actinomycetota</taxon>
        <taxon>Actinomycetes</taxon>
        <taxon>Streptosporangiales</taxon>
        <taxon>Streptosporangiaceae</taxon>
        <taxon>Nonomuraea</taxon>
    </lineage>
</organism>
<reference evidence="2" key="2">
    <citation type="submission" date="2020-09" db="EMBL/GenBank/DDBJ databases">
        <authorList>
            <person name="Sun Q."/>
            <person name="Zhou Y."/>
        </authorList>
    </citation>
    <scope>NUCLEOTIDE SEQUENCE</scope>
    <source>
        <strain evidence="2">CGMCC 4.7430</strain>
    </source>
</reference>